<feature type="signal peptide" evidence="1">
    <location>
        <begin position="1"/>
        <end position="26"/>
    </location>
</feature>
<proteinExistence type="predicted"/>
<dbReference type="InterPro" id="IPR027923">
    <property type="entry name" value="Hydrophob_seed_dom"/>
</dbReference>
<reference evidence="3" key="1">
    <citation type="submission" date="2024-03" db="EMBL/GenBank/DDBJ databases">
        <title>WGS assembly of Saponaria officinalis var. Norfolk2.</title>
        <authorList>
            <person name="Jenkins J."/>
            <person name="Shu S."/>
            <person name="Grimwood J."/>
            <person name="Barry K."/>
            <person name="Goodstein D."/>
            <person name="Schmutz J."/>
            <person name="Leebens-Mack J."/>
            <person name="Osbourn A."/>
        </authorList>
    </citation>
    <scope>NUCLEOTIDE SEQUENCE [LARGE SCALE GENOMIC DNA]</scope>
    <source>
        <strain evidence="3">JIC</strain>
    </source>
</reference>
<keyword evidence="4" id="KW-1185">Reference proteome</keyword>
<dbReference type="Proteomes" id="UP001443914">
    <property type="component" value="Unassembled WGS sequence"/>
</dbReference>
<dbReference type="SUPFAM" id="SSF47699">
    <property type="entry name" value="Bifunctional inhibitor/lipid-transfer protein/seed storage 2S albumin"/>
    <property type="match status" value="1"/>
</dbReference>
<sequence>MKNNNTLKLITFFFTINILSFTCVTSCNTCVGQNIPNLPNPNPNPNYPSPSTGTGHCPKNALKLGVCAKVLNGPVDAVIGTPPTEHCCSVIEGLLDLEVALCFCTAIKANILGLHLDIPIVLNLLLNVCGKQLPSDFICA</sequence>
<evidence type="ECO:0000259" key="2">
    <source>
        <dbReference type="SMART" id="SM00499"/>
    </source>
</evidence>
<organism evidence="3 4">
    <name type="scientific">Saponaria officinalis</name>
    <name type="common">Common soapwort</name>
    <name type="synonym">Lychnis saponaria</name>
    <dbReference type="NCBI Taxonomy" id="3572"/>
    <lineage>
        <taxon>Eukaryota</taxon>
        <taxon>Viridiplantae</taxon>
        <taxon>Streptophyta</taxon>
        <taxon>Embryophyta</taxon>
        <taxon>Tracheophyta</taxon>
        <taxon>Spermatophyta</taxon>
        <taxon>Magnoliopsida</taxon>
        <taxon>eudicotyledons</taxon>
        <taxon>Gunneridae</taxon>
        <taxon>Pentapetalae</taxon>
        <taxon>Caryophyllales</taxon>
        <taxon>Caryophyllaceae</taxon>
        <taxon>Caryophylleae</taxon>
        <taxon>Saponaria</taxon>
    </lineage>
</organism>
<gene>
    <name evidence="3" type="ORF">RND81_13G050500</name>
</gene>
<dbReference type="SMART" id="SM00499">
    <property type="entry name" value="AAI"/>
    <property type="match status" value="1"/>
</dbReference>
<feature type="domain" description="Bifunctional inhibitor/plant lipid transfer protein/seed storage helical" evidence="2">
    <location>
        <begin position="57"/>
        <end position="139"/>
    </location>
</feature>
<protein>
    <recommendedName>
        <fullName evidence="2">Bifunctional inhibitor/plant lipid transfer protein/seed storage helical domain-containing protein</fullName>
    </recommendedName>
</protein>
<name>A0AAW1GX83_SAPOF</name>
<dbReference type="Gene3D" id="1.10.110.10">
    <property type="entry name" value="Plant lipid-transfer and hydrophobic proteins"/>
    <property type="match status" value="1"/>
</dbReference>
<keyword evidence="1" id="KW-0732">Signal</keyword>
<dbReference type="InterPro" id="IPR036312">
    <property type="entry name" value="Bifun_inhib/LTP/seed_sf"/>
</dbReference>
<evidence type="ECO:0000313" key="3">
    <source>
        <dbReference type="EMBL" id="KAK9668312.1"/>
    </source>
</evidence>
<dbReference type="AlphaFoldDB" id="A0AAW1GX83"/>
<dbReference type="CDD" id="cd01958">
    <property type="entry name" value="HPS_like"/>
    <property type="match status" value="1"/>
</dbReference>
<dbReference type="PANTHER" id="PTHR31731">
    <property type="match status" value="1"/>
</dbReference>
<dbReference type="EMBL" id="JBDFQZ010000013">
    <property type="protein sequence ID" value="KAK9668312.1"/>
    <property type="molecule type" value="Genomic_DNA"/>
</dbReference>
<dbReference type="Pfam" id="PF14547">
    <property type="entry name" value="Hydrophob_seed"/>
    <property type="match status" value="1"/>
</dbReference>
<accession>A0AAW1GX83</accession>
<evidence type="ECO:0000256" key="1">
    <source>
        <dbReference type="SAM" id="SignalP"/>
    </source>
</evidence>
<dbReference type="InterPro" id="IPR016140">
    <property type="entry name" value="Bifunc_inhib/LTP/seed_store"/>
</dbReference>
<dbReference type="InterPro" id="IPR051636">
    <property type="entry name" value="Plant_LTP/defense-related"/>
</dbReference>
<feature type="chain" id="PRO_5043934645" description="Bifunctional inhibitor/plant lipid transfer protein/seed storage helical domain-containing protein" evidence="1">
    <location>
        <begin position="27"/>
        <end position="140"/>
    </location>
</feature>
<evidence type="ECO:0000313" key="4">
    <source>
        <dbReference type="Proteomes" id="UP001443914"/>
    </source>
</evidence>
<comment type="caution">
    <text evidence="3">The sequence shown here is derived from an EMBL/GenBank/DDBJ whole genome shotgun (WGS) entry which is preliminary data.</text>
</comment>